<dbReference type="EMBL" id="CAFBOF010000052">
    <property type="protein sequence ID" value="CAB4987172.1"/>
    <property type="molecule type" value="Genomic_DNA"/>
</dbReference>
<dbReference type="AlphaFoldDB" id="A0A6J7RYT5"/>
<gene>
    <name evidence="3" type="ORF">UFOPK2683_01377</name>
    <name evidence="4" type="ORF">UFOPK3605_01382</name>
    <name evidence="5" type="ORF">UFOPK3897_01505</name>
    <name evidence="6" type="ORF">UFOPK4121_01682</name>
</gene>
<evidence type="ECO:0000259" key="2">
    <source>
        <dbReference type="Pfam" id="PF09851"/>
    </source>
</evidence>
<dbReference type="EMBL" id="CAFBMM010000092">
    <property type="protein sequence ID" value="CAB4915391.1"/>
    <property type="molecule type" value="Genomic_DNA"/>
</dbReference>
<reference evidence="6" key="1">
    <citation type="submission" date="2020-05" db="EMBL/GenBank/DDBJ databases">
        <authorList>
            <person name="Chiriac C."/>
            <person name="Salcher M."/>
            <person name="Ghai R."/>
            <person name="Kavagutti S V."/>
        </authorList>
    </citation>
    <scope>NUCLEOTIDE SEQUENCE</scope>
</reference>
<evidence type="ECO:0000313" key="4">
    <source>
        <dbReference type="EMBL" id="CAB4915391.1"/>
    </source>
</evidence>
<protein>
    <submittedName>
        <fullName evidence="6">Unannotated protein</fullName>
    </submittedName>
</protein>
<evidence type="ECO:0000313" key="3">
    <source>
        <dbReference type="EMBL" id="CAB4732542.1"/>
    </source>
</evidence>
<dbReference type="Pfam" id="PF09851">
    <property type="entry name" value="SHOCT"/>
    <property type="match status" value="1"/>
</dbReference>
<evidence type="ECO:0000256" key="1">
    <source>
        <dbReference type="SAM" id="MobiDB-lite"/>
    </source>
</evidence>
<dbReference type="EMBL" id="CAEZYK010000100">
    <property type="protein sequence ID" value="CAB4732542.1"/>
    <property type="molecule type" value="Genomic_DNA"/>
</dbReference>
<accession>A0A6J7RYT5</accession>
<sequence length="79" mass="8226">MPRLFRRAARTAVVAGVVVNRRDRKQAEQNAQSAPAAAPAPAAASDGDVTDELTKLASLHSDGVLTDEEFAAAKAKLLA</sequence>
<feature type="domain" description="SHOCT" evidence="2">
    <location>
        <begin position="51"/>
        <end position="78"/>
    </location>
</feature>
<proteinExistence type="predicted"/>
<name>A0A6J7RYT5_9ZZZZ</name>
<dbReference type="InterPro" id="IPR018649">
    <property type="entry name" value="SHOCT"/>
</dbReference>
<organism evidence="6">
    <name type="scientific">freshwater metagenome</name>
    <dbReference type="NCBI Taxonomy" id="449393"/>
    <lineage>
        <taxon>unclassified sequences</taxon>
        <taxon>metagenomes</taxon>
        <taxon>ecological metagenomes</taxon>
    </lineage>
</organism>
<evidence type="ECO:0000313" key="6">
    <source>
        <dbReference type="EMBL" id="CAB5033969.1"/>
    </source>
</evidence>
<feature type="region of interest" description="Disordered" evidence="1">
    <location>
        <begin position="24"/>
        <end position="48"/>
    </location>
</feature>
<dbReference type="EMBL" id="CAFBPQ010000101">
    <property type="protein sequence ID" value="CAB5033969.1"/>
    <property type="molecule type" value="Genomic_DNA"/>
</dbReference>
<evidence type="ECO:0000313" key="5">
    <source>
        <dbReference type="EMBL" id="CAB4987172.1"/>
    </source>
</evidence>
<feature type="compositionally biased region" description="Low complexity" evidence="1">
    <location>
        <begin position="34"/>
        <end position="44"/>
    </location>
</feature>